<dbReference type="EC" id="2.5.1.18" evidence="1"/>
<evidence type="ECO:0000256" key="1">
    <source>
        <dbReference type="ARBA" id="ARBA00012452"/>
    </source>
</evidence>
<dbReference type="SUPFAM" id="SSF52833">
    <property type="entry name" value="Thioredoxin-like"/>
    <property type="match status" value="1"/>
</dbReference>
<dbReference type="GO" id="GO:0006749">
    <property type="term" value="P:glutathione metabolic process"/>
    <property type="evidence" value="ECO:0007669"/>
    <property type="project" value="TreeGrafter"/>
</dbReference>
<dbReference type="PANTHER" id="PTHR11571:SF230">
    <property type="entry name" value="GLUTATHIONE TRANSFERASE"/>
    <property type="match status" value="1"/>
</dbReference>
<dbReference type="InterPro" id="IPR036249">
    <property type="entry name" value="Thioredoxin-like_sf"/>
</dbReference>
<dbReference type="PANTHER" id="PTHR11571">
    <property type="entry name" value="GLUTATHIONE S-TRANSFERASE"/>
    <property type="match status" value="1"/>
</dbReference>
<feature type="domain" description="GST N-terminal" evidence="3">
    <location>
        <begin position="1"/>
        <end position="68"/>
    </location>
</feature>
<evidence type="ECO:0000313" key="4">
    <source>
        <dbReference type="EMBL" id="KAK9411311.1"/>
    </source>
</evidence>
<dbReference type="Proteomes" id="UP001474421">
    <property type="component" value="Unassembled WGS sequence"/>
</dbReference>
<protein>
    <recommendedName>
        <fullName evidence="1">glutathione transferase</fullName>
        <ecNumber evidence="1">2.5.1.18</ecNumber>
    </recommendedName>
</protein>
<dbReference type="Gene3D" id="3.40.30.10">
    <property type="entry name" value="Glutaredoxin"/>
    <property type="match status" value="1"/>
</dbReference>
<dbReference type="AlphaFoldDB" id="A0AAW1CAV7"/>
<evidence type="ECO:0000256" key="2">
    <source>
        <dbReference type="ARBA" id="ARBA00022679"/>
    </source>
</evidence>
<dbReference type="InterPro" id="IPR050213">
    <property type="entry name" value="GST_superfamily"/>
</dbReference>
<reference evidence="4 5" key="1">
    <citation type="journal article" date="2024" name="Proc. Natl. Acad. Sci. U.S.A.">
        <title>The genetic regulatory architecture and epigenomic basis for age-related changes in rattlesnake venom.</title>
        <authorList>
            <person name="Hogan M.P."/>
            <person name="Holding M.L."/>
            <person name="Nystrom G.S."/>
            <person name="Colston T.J."/>
            <person name="Bartlett D.A."/>
            <person name="Mason A.J."/>
            <person name="Ellsworth S.A."/>
            <person name="Rautsaw R.M."/>
            <person name="Lawrence K.C."/>
            <person name="Strickland J.L."/>
            <person name="He B."/>
            <person name="Fraser P."/>
            <person name="Margres M.J."/>
            <person name="Gilbert D.M."/>
            <person name="Gibbs H.L."/>
            <person name="Parkinson C.L."/>
            <person name="Rokyta D.R."/>
        </authorList>
    </citation>
    <scope>NUCLEOTIDE SEQUENCE [LARGE SCALE GENOMIC DNA]</scope>
    <source>
        <strain evidence="4">DRR0105</strain>
    </source>
</reference>
<accession>A0AAW1CAV7</accession>
<dbReference type="GO" id="GO:0004364">
    <property type="term" value="F:glutathione transferase activity"/>
    <property type="evidence" value="ECO:0007669"/>
    <property type="project" value="UniProtKB-EC"/>
</dbReference>
<dbReference type="InterPro" id="IPR004045">
    <property type="entry name" value="Glutathione_S-Trfase_N"/>
</dbReference>
<gene>
    <name evidence="4" type="ORF">NXF25_002486</name>
</gene>
<comment type="caution">
    <text evidence="4">The sequence shown here is derived from an EMBL/GenBank/DDBJ whole genome shotgun (WGS) entry which is preliminary data.</text>
</comment>
<dbReference type="Pfam" id="PF02798">
    <property type="entry name" value="GST_N"/>
    <property type="match status" value="1"/>
</dbReference>
<keyword evidence="2" id="KW-0808">Transferase</keyword>
<keyword evidence="5" id="KW-1185">Reference proteome</keyword>
<organism evidence="4 5">
    <name type="scientific">Crotalus adamanteus</name>
    <name type="common">Eastern diamondback rattlesnake</name>
    <dbReference type="NCBI Taxonomy" id="8729"/>
    <lineage>
        <taxon>Eukaryota</taxon>
        <taxon>Metazoa</taxon>
        <taxon>Chordata</taxon>
        <taxon>Craniata</taxon>
        <taxon>Vertebrata</taxon>
        <taxon>Euteleostomi</taxon>
        <taxon>Lepidosauria</taxon>
        <taxon>Squamata</taxon>
        <taxon>Bifurcata</taxon>
        <taxon>Unidentata</taxon>
        <taxon>Episquamata</taxon>
        <taxon>Toxicofera</taxon>
        <taxon>Serpentes</taxon>
        <taxon>Colubroidea</taxon>
        <taxon>Viperidae</taxon>
        <taxon>Crotalinae</taxon>
        <taxon>Crotalus</taxon>
    </lineage>
</organism>
<proteinExistence type="predicted"/>
<sequence>MESVRWLLAAAGVEFEEVFLETREQYLKLIKGGYLLFDQVPLVEMDGLKLVQTKAILNYIAGKYNLLGKDLKERAQYNIVIHHLRFDPKSPPKYYCIPTNLTNVHWL</sequence>
<evidence type="ECO:0000313" key="5">
    <source>
        <dbReference type="Proteomes" id="UP001474421"/>
    </source>
</evidence>
<evidence type="ECO:0000259" key="3">
    <source>
        <dbReference type="PROSITE" id="PS50404"/>
    </source>
</evidence>
<dbReference type="EMBL" id="JAOTOJ010000001">
    <property type="protein sequence ID" value="KAK9411311.1"/>
    <property type="molecule type" value="Genomic_DNA"/>
</dbReference>
<dbReference type="PROSITE" id="PS50404">
    <property type="entry name" value="GST_NTER"/>
    <property type="match status" value="1"/>
</dbReference>
<name>A0AAW1CAV7_CROAD</name>